<protein>
    <submittedName>
        <fullName evidence="1">Pheromone/general odorant binding protein</fullName>
    </submittedName>
</protein>
<sequence length="212" mass="24665">MLLETGEKHSSMEMIKRRQRKTIGRTIRHSDYEAAYYSLLNSKSLIYNGIESNMLGLLQLDSDGEYSKSNIFKVIKYYYSETSDDTIEKVNDVCYNETLKNTPPSEWGTNEYHYKIWKCLNTQFKEGLYTAEQVDDYAKLCNASEEESDVFKNYNVLSTESGKLDSDGKYTRYNISEMAKKFFPETALDTIEIVNDICYNENKTSFSFPHKS</sequence>
<accession>A0A5E4M8F8</accession>
<keyword evidence="2" id="KW-1185">Reference proteome</keyword>
<organism evidence="1 2">
    <name type="scientific">Cinara cedri</name>
    <dbReference type="NCBI Taxonomy" id="506608"/>
    <lineage>
        <taxon>Eukaryota</taxon>
        <taxon>Metazoa</taxon>
        <taxon>Ecdysozoa</taxon>
        <taxon>Arthropoda</taxon>
        <taxon>Hexapoda</taxon>
        <taxon>Insecta</taxon>
        <taxon>Pterygota</taxon>
        <taxon>Neoptera</taxon>
        <taxon>Paraneoptera</taxon>
        <taxon>Hemiptera</taxon>
        <taxon>Sternorrhyncha</taxon>
        <taxon>Aphidomorpha</taxon>
        <taxon>Aphidoidea</taxon>
        <taxon>Aphididae</taxon>
        <taxon>Lachninae</taxon>
        <taxon>Cinara</taxon>
    </lineage>
</organism>
<gene>
    <name evidence="1" type="ORF">CINCED_3A003772</name>
</gene>
<evidence type="ECO:0000313" key="2">
    <source>
        <dbReference type="Proteomes" id="UP000325440"/>
    </source>
</evidence>
<dbReference type="Proteomes" id="UP000325440">
    <property type="component" value="Unassembled WGS sequence"/>
</dbReference>
<dbReference type="OrthoDB" id="6574851at2759"/>
<evidence type="ECO:0000313" key="1">
    <source>
        <dbReference type="EMBL" id="VVC26092.1"/>
    </source>
</evidence>
<name>A0A5E4M8F8_9HEMI</name>
<dbReference type="EMBL" id="CABPRJ010000025">
    <property type="protein sequence ID" value="VVC26092.1"/>
    <property type="molecule type" value="Genomic_DNA"/>
</dbReference>
<dbReference type="AlphaFoldDB" id="A0A5E4M8F8"/>
<proteinExistence type="predicted"/>
<reference evidence="1 2" key="1">
    <citation type="submission" date="2019-08" db="EMBL/GenBank/DDBJ databases">
        <authorList>
            <person name="Alioto T."/>
            <person name="Alioto T."/>
            <person name="Gomez Garrido J."/>
        </authorList>
    </citation>
    <scope>NUCLEOTIDE SEQUENCE [LARGE SCALE GENOMIC DNA]</scope>
</reference>